<comment type="caution">
    <text evidence="7">The sequence shown here is derived from an EMBL/GenBank/DDBJ whole genome shotgun (WGS) entry which is preliminary data.</text>
</comment>
<proteinExistence type="inferred from homology"/>
<keyword evidence="8" id="KW-1185">Reference proteome</keyword>
<keyword evidence="2" id="KW-0805">Transcription regulation</keyword>
<dbReference type="CDD" id="cd08411">
    <property type="entry name" value="PBP2_OxyR"/>
    <property type="match status" value="1"/>
</dbReference>
<dbReference type="GO" id="GO:0003700">
    <property type="term" value="F:DNA-binding transcription factor activity"/>
    <property type="evidence" value="ECO:0007669"/>
    <property type="project" value="InterPro"/>
</dbReference>
<dbReference type="Gene3D" id="1.10.10.10">
    <property type="entry name" value="Winged helix-like DNA-binding domain superfamily/Winged helix DNA-binding domain"/>
    <property type="match status" value="1"/>
</dbReference>
<dbReference type="EMBL" id="NHMP01000010">
    <property type="protein sequence ID" value="OXE44524.1"/>
    <property type="molecule type" value="Genomic_DNA"/>
</dbReference>
<dbReference type="SUPFAM" id="SSF46785">
    <property type="entry name" value="Winged helix' DNA-binding domain"/>
    <property type="match status" value="1"/>
</dbReference>
<evidence type="ECO:0000256" key="3">
    <source>
        <dbReference type="ARBA" id="ARBA00023125"/>
    </source>
</evidence>
<organism evidence="7 8">
    <name type="scientific">Turicimonas muris</name>
    <dbReference type="NCBI Taxonomy" id="1796652"/>
    <lineage>
        <taxon>Bacteria</taxon>
        <taxon>Pseudomonadati</taxon>
        <taxon>Pseudomonadota</taxon>
        <taxon>Betaproteobacteria</taxon>
        <taxon>Burkholderiales</taxon>
        <taxon>Sutterellaceae</taxon>
        <taxon>Turicimonas</taxon>
    </lineage>
</organism>
<dbReference type="PANTHER" id="PTHR30346:SF26">
    <property type="entry name" value="HYDROGEN PEROXIDE-INDUCIBLE GENES ACTIVATOR"/>
    <property type="match status" value="1"/>
</dbReference>
<feature type="domain" description="HTH lysR-type" evidence="6">
    <location>
        <begin position="1"/>
        <end position="58"/>
    </location>
</feature>
<comment type="similarity">
    <text evidence="1">Belongs to the LysR transcriptional regulatory family.</text>
</comment>
<evidence type="ECO:0000313" key="7">
    <source>
        <dbReference type="EMBL" id="OXE44524.1"/>
    </source>
</evidence>
<accession>A0A227KAX3</accession>
<dbReference type="InterPro" id="IPR036388">
    <property type="entry name" value="WH-like_DNA-bd_sf"/>
</dbReference>
<keyword evidence="5" id="KW-0804">Transcription</keyword>
<dbReference type="PANTHER" id="PTHR30346">
    <property type="entry name" value="TRANSCRIPTIONAL DUAL REGULATOR HCAR-RELATED"/>
    <property type="match status" value="1"/>
</dbReference>
<evidence type="ECO:0000256" key="5">
    <source>
        <dbReference type="ARBA" id="ARBA00023163"/>
    </source>
</evidence>
<gene>
    <name evidence="7" type="ORF">ADH67_11600</name>
</gene>
<reference evidence="8" key="1">
    <citation type="submission" date="2017-05" db="EMBL/GenBank/DDBJ databases">
        <title>Improved OligoMM genomes.</title>
        <authorList>
            <person name="Garzetti D."/>
        </authorList>
    </citation>
    <scope>NUCLEOTIDE SEQUENCE [LARGE SCALE GENOMIC DNA]</scope>
    <source>
        <strain evidence="8">YL45</strain>
    </source>
</reference>
<dbReference type="InterPro" id="IPR000847">
    <property type="entry name" value="LysR_HTH_N"/>
</dbReference>
<dbReference type="FunFam" id="1.10.10.10:FF:000001">
    <property type="entry name" value="LysR family transcriptional regulator"/>
    <property type="match status" value="1"/>
</dbReference>
<dbReference type="PRINTS" id="PR00039">
    <property type="entry name" value="HTHLYSR"/>
</dbReference>
<dbReference type="GO" id="GO:0003677">
    <property type="term" value="F:DNA binding"/>
    <property type="evidence" value="ECO:0007669"/>
    <property type="project" value="UniProtKB-KW"/>
</dbReference>
<keyword evidence="3 7" id="KW-0238">DNA-binding</keyword>
<dbReference type="Gene3D" id="3.40.190.10">
    <property type="entry name" value="Periplasmic binding protein-like II"/>
    <property type="match status" value="2"/>
</dbReference>
<evidence type="ECO:0000256" key="2">
    <source>
        <dbReference type="ARBA" id="ARBA00023015"/>
    </source>
</evidence>
<evidence type="ECO:0000313" key="8">
    <source>
        <dbReference type="Proteomes" id="UP000214610"/>
    </source>
</evidence>
<dbReference type="RefSeq" id="WP_066592427.1">
    <property type="nucleotide sequence ID" value="NZ_CAJTBZ010000045.1"/>
</dbReference>
<dbReference type="Pfam" id="PF00126">
    <property type="entry name" value="HTH_1"/>
    <property type="match status" value="1"/>
</dbReference>
<dbReference type="InterPro" id="IPR036390">
    <property type="entry name" value="WH_DNA-bd_sf"/>
</dbReference>
<keyword evidence="4" id="KW-0010">Activator</keyword>
<sequence length="318" mass="35863">MTLNELKYAIAVAQLRHFGKAAEKCQISQPSLSVAIKKLEQDLGVQIFERKNTEISLTPIGQRIIEQAKVVLEEAKKIRQIPLEESDPLNGPIRMGVIYTVSPYLLPELIKRSIERTPQMPLIINEGYTTDLIQKLKSGLLDVVICALPIYDETLSCSYLYEEEFVALVPAKHPLAAKTEIESKELIEEKMLILAQGNCFRDQVLKVCPDSLKNEPNPNSHLHFMEGSTLSTLRYMVSSGLGVSVFPASAKNYDVGDQLTKYVEFKKPVPTRLVAILWRKSFPRVRAVQRIAETCSHIKLEGIHHLPFEPHSLSRDGY</sequence>
<evidence type="ECO:0000256" key="1">
    <source>
        <dbReference type="ARBA" id="ARBA00009437"/>
    </source>
</evidence>
<name>A0A227KAX3_9BURK</name>
<dbReference type="GeneID" id="78361277"/>
<evidence type="ECO:0000256" key="4">
    <source>
        <dbReference type="ARBA" id="ARBA00023159"/>
    </source>
</evidence>
<dbReference type="PROSITE" id="PS50931">
    <property type="entry name" value="HTH_LYSR"/>
    <property type="match status" value="1"/>
</dbReference>
<dbReference type="Pfam" id="PF03466">
    <property type="entry name" value="LysR_substrate"/>
    <property type="match status" value="1"/>
</dbReference>
<dbReference type="SUPFAM" id="SSF53850">
    <property type="entry name" value="Periplasmic binding protein-like II"/>
    <property type="match status" value="1"/>
</dbReference>
<dbReference type="InterPro" id="IPR005119">
    <property type="entry name" value="LysR_subst-bd"/>
</dbReference>
<dbReference type="GO" id="GO:0032993">
    <property type="term" value="C:protein-DNA complex"/>
    <property type="evidence" value="ECO:0007669"/>
    <property type="project" value="TreeGrafter"/>
</dbReference>
<dbReference type="AlphaFoldDB" id="A0A227KAX3"/>
<dbReference type="Proteomes" id="UP000214610">
    <property type="component" value="Unassembled WGS sequence"/>
</dbReference>
<protein>
    <submittedName>
        <fullName evidence="7">DNA-binding transcriptional regulator OxyR</fullName>
    </submittedName>
</protein>
<evidence type="ECO:0000259" key="6">
    <source>
        <dbReference type="PROSITE" id="PS50931"/>
    </source>
</evidence>